<feature type="non-terminal residue" evidence="1">
    <location>
        <position position="1"/>
    </location>
</feature>
<sequence>RHALDLEQTLEERREAHLEPAQVDASEHCVQHSALLLGRDSVNPRAHVAQRARDSVHKKGDAVFVTILTRDKSKLGLQVFKARQAVVLSRIFRLSVDQK</sequence>
<name>A0A6A3I781_9STRA</name>
<gene>
    <name evidence="1" type="ORF">PF011_g24208</name>
</gene>
<accession>A0A6A3I781</accession>
<dbReference type="Proteomes" id="UP000460718">
    <property type="component" value="Unassembled WGS sequence"/>
</dbReference>
<evidence type="ECO:0000313" key="1">
    <source>
        <dbReference type="EMBL" id="KAE8976064.1"/>
    </source>
</evidence>
<protein>
    <submittedName>
        <fullName evidence="1">Uncharacterized protein</fullName>
    </submittedName>
</protein>
<evidence type="ECO:0000313" key="2">
    <source>
        <dbReference type="Proteomes" id="UP000460718"/>
    </source>
</evidence>
<comment type="caution">
    <text evidence="1">The sequence shown here is derived from an EMBL/GenBank/DDBJ whole genome shotgun (WGS) entry which is preliminary data.</text>
</comment>
<proteinExistence type="predicted"/>
<dbReference type="AlphaFoldDB" id="A0A6A3I781"/>
<organism evidence="1 2">
    <name type="scientific">Phytophthora fragariae</name>
    <dbReference type="NCBI Taxonomy" id="53985"/>
    <lineage>
        <taxon>Eukaryota</taxon>
        <taxon>Sar</taxon>
        <taxon>Stramenopiles</taxon>
        <taxon>Oomycota</taxon>
        <taxon>Peronosporomycetes</taxon>
        <taxon>Peronosporales</taxon>
        <taxon>Peronosporaceae</taxon>
        <taxon>Phytophthora</taxon>
    </lineage>
</organism>
<dbReference type="EMBL" id="QXFW01002710">
    <property type="protein sequence ID" value="KAE8976064.1"/>
    <property type="molecule type" value="Genomic_DNA"/>
</dbReference>
<reference evidence="1 2" key="1">
    <citation type="submission" date="2018-09" db="EMBL/GenBank/DDBJ databases">
        <title>Genomic investigation of the strawberry pathogen Phytophthora fragariae indicates pathogenicity is determined by transcriptional variation in three key races.</title>
        <authorList>
            <person name="Adams T.M."/>
            <person name="Armitage A.D."/>
            <person name="Sobczyk M.K."/>
            <person name="Bates H.J."/>
            <person name="Dunwell J.M."/>
            <person name="Nellist C.F."/>
            <person name="Harrison R.J."/>
        </authorList>
    </citation>
    <scope>NUCLEOTIDE SEQUENCE [LARGE SCALE GENOMIC DNA]</scope>
    <source>
        <strain evidence="1 2">SCRP245</strain>
    </source>
</reference>